<feature type="transmembrane region" description="Helical" evidence="1">
    <location>
        <begin position="21"/>
        <end position="43"/>
    </location>
</feature>
<dbReference type="Proteomes" id="UP000251241">
    <property type="component" value="Unassembled WGS sequence"/>
</dbReference>
<keyword evidence="1" id="KW-0812">Transmembrane</keyword>
<sequence length="53" mass="5847">MPPQSKKRGGIKKKHTPKMTGLAWIAVAVIAFIVLLIISFLLADIHTNRSHTP</sequence>
<dbReference type="AlphaFoldDB" id="A0A2X2LGZ3"/>
<gene>
    <name evidence="2" type="ORF">NCTC11343_04572</name>
</gene>
<dbReference type="EMBL" id="UAUU01000011">
    <property type="protein sequence ID" value="SPZ92549.1"/>
    <property type="molecule type" value="Genomic_DNA"/>
</dbReference>
<keyword evidence="1" id="KW-0472">Membrane</keyword>
<accession>A0A2X2LGZ3</accession>
<evidence type="ECO:0000256" key="1">
    <source>
        <dbReference type="SAM" id="Phobius"/>
    </source>
</evidence>
<protein>
    <submittedName>
        <fullName evidence="2">Uncharacterized protein</fullName>
    </submittedName>
</protein>
<name>A0A2X2LGZ3_SPHMU</name>
<evidence type="ECO:0000313" key="2">
    <source>
        <dbReference type="EMBL" id="SPZ92549.1"/>
    </source>
</evidence>
<keyword evidence="1" id="KW-1133">Transmembrane helix</keyword>
<organism evidence="2 3">
    <name type="scientific">Sphingobacterium multivorum</name>
    <dbReference type="NCBI Taxonomy" id="28454"/>
    <lineage>
        <taxon>Bacteria</taxon>
        <taxon>Pseudomonadati</taxon>
        <taxon>Bacteroidota</taxon>
        <taxon>Sphingobacteriia</taxon>
        <taxon>Sphingobacteriales</taxon>
        <taxon>Sphingobacteriaceae</taxon>
        <taxon>Sphingobacterium</taxon>
    </lineage>
</organism>
<reference evidence="2 3" key="1">
    <citation type="submission" date="2018-06" db="EMBL/GenBank/DDBJ databases">
        <authorList>
            <consortium name="Pathogen Informatics"/>
            <person name="Doyle S."/>
        </authorList>
    </citation>
    <scope>NUCLEOTIDE SEQUENCE [LARGE SCALE GENOMIC DNA]</scope>
    <source>
        <strain evidence="2 3">NCTC11343</strain>
    </source>
</reference>
<proteinExistence type="predicted"/>
<evidence type="ECO:0000313" key="3">
    <source>
        <dbReference type="Proteomes" id="UP000251241"/>
    </source>
</evidence>